<evidence type="ECO:0000256" key="1">
    <source>
        <dbReference type="ARBA" id="ARBA00001946"/>
    </source>
</evidence>
<name>A0A930V056_9ACTN</name>
<keyword evidence="3 5" id="KW-0460">Magnesium</keyword>
<keyword evidence="8" id="KW-1185">Reference proteome</keyword>
<dbReference type="PANTHER" id="PTHR32308">
    <property type="entry name" value="LYASE BETA SUBUNIT, PUTATIVE (AFU_ORTHOLOGUE AFUA_4G13030)-RELATED"/>
    <property type="match status" value="1"/>
</dbReference>
<evidence type="ECO:0000256" key="2">
    <source>
        <dbReference type="ARBA" id="ARBA00022723"/>
    </source>
</evidence>
<dbReference type="SUPFAM" id="SSF51621">
    <property type="entry name" value="Phosphoenolpyruvate/pyruvate domain"/>
    <property type="match status" value="1"/>
</dbReference>
<dbReference type="InterPro" id="IPR015813">
    <property type="entry name" value="Pyrv/PenolPyrv_kinase-like_dom"/>
</dbReference>
<dbReference type="RefSeq" id="WP_194502521.1">
    <property type="nucleotide sequence ID" value="NZ_JADIVZ010000002.1"/>
</dbReference>
<evidence type="ECO:0000259" key="6">
    <source>
        <dbReference type="Pfam" id="PF03328"/>
    </source>
</evidence>
<protein>
    <submittedName>
        <fullName evidence="7">CoA ester lyase</fullName>
    </submittedName>
</protein>
<keyword evidence="2 5" id="KW-0479">Metal-binding</keyword>
<feature type="binding site" evidence="5">
    <location>
        <position position="158"/>
    </location>
    <ligand>
        <name>Mg(2+)</name>
        <dbReference type="ChEBI" id="CHEBI:18420"/>
    </ligand>
</feature>
<proteinExistence type="predicted"/>
<dbReference type="Gene3D" id="3.20.20.60">
    <property type="entry name" value="Phosphoenolpyruvate-binding domains"/>
    <property type="match status" value="1"/>
</dbReference>
<dbReference type="InterPro" id="IPR005000">
    <property type="entry name" value="Aldolase/citrate-lyase_domain"/>
</dbReference>
<dbReference type="PIRSF" id="PIRSF015582">
    <property type="entry name" value="Cit_lyase_B"/>
    <property type="match status" value="1"/>
</dbReference>
<dbReference type="InterPro" id="IPR040442">
    <property type="entry name" value="Pyrv_kinase-like_dom_sf"/>
</dbReference>
<reference evidence="7" key="1">
    <citation type="submission" date="2020-11" db="EMBL/GenBank/DDBJ databases">
        <title>Nocardioides sp. CBS4Y-1, whole genome shotgun sequence.</title>
        <authorList>
            <person name="Tuo L."/>
        </authorList>
    </citation>
    <scope>NUCLEOTIDE SEQUENCE</scope>
    <source>
        <strain evidence="7">CBS4Y-1</strain>
    </source>
</reference>
<dbReference type="PANTHER" id="PTHR32308:SF10">
    <property type="entry name" value="CITRATE LYASE SUBUNIT BETA"/>
    <property type="match status" value="1"/>
</dbReference>
<accession>A0A930V056</accession>
<dbReference type="GO" id="GO:0000287">
    <property type="term" value="F:magnesium ion binding"/>
    <property type="evidence" value="ECO:0007669"/>
    <property type="project" value="TreeGrafter"/>
</dbReference>
<dbReference type="InterPro" id="IPR011206">
    <property type="entry name" value="Citrate_lyase_beta/mcl1/mcl2"/>
</dbReference>
<evidence type="ECO:0000313" key="7">
    <source>
        <dbReference type="EMBL" id="MBF4161280.1"/>
    </source>
</evidence>
<dbReference type="GO" id="GO:0016829">
    <property type="term" value="F:lyase activity"/>
    <property type="evidence" value="ECO:0007669"/>
    <property type="project" value="UniProtKB-KW"/>
</dbReference>
<feature type="binding site" evidence="5">
    <location>
        <position position="131"/>
    </location>
    <ligand>
        <name>Mg(2+)</name>
        <dbReference type="ChEBI" id="CHEBI:18420"/>
    </ligand>
</feature>
<feature type="domain" description="HpcH/HpaI aldolase/citrate lyase" evidence="6">
    <location>
        <begin position="12"/>
        <end position="226"/>
    </location>
</feature>
<dbReference type="GO" id="GO:0006107">
    <property type="term" value="P:oxaloacetate metabolic process"/>
    <property type="evidence" value="ECO:0007669"/>
    <property type="project" value="TreeGrafter"/>
</dbReference>
<organism evidence="7 8">
    <name type="scientific">Nocardioides acrostichi</name>
    <dbReference type="NCBI Taxonomy" id="2784339"/>
    <lineage>
        <taxon>Bacteria</taxon>
        <taxon>Bacillati</taxon>
        <taxon>Actinomycetota</taxon>
        <taxon>Actinomycetes</taxon>
        <taxon>Propionibacteriales</taxon>
        <taxon>Nocardioidaceae</taxon>
        <taxon>Nocardioides</taxon>
    </lineage>
</organism>
<feature type="binding site" evidence="4">
    <location>
        <position position="73"/>
    </location>
    <ligand>
        <name>substrate</name>
    </ligand>
</feature>
<dbReference type="EMBL" id="JADIVZ010000002">
    <property type="protein sequence ID" value="MBF4161280.1"/>
    <property type="molecule type" value="Genomic_DNA"/>
</dbReference>
<sequence>MSAPTSTFTPLRSVLYMPGSNERALEKAKTIPCDGLILDLEDACAPDAKDAARALVCAAAASGEYGRRTVTIRVNGLGAKWHDADMAAVAKAGPDAVVVPKVNGAAEVAQLVAELEQHGAPEHTKLWAMIETPTAIFDVREIAAASDRLTVLVMGTNDLVKELYAEHVPGRAPLLISLSLSLLAARAAGVQILDGVYNDVKDAEGFLAEATQGRRMGFDGKTLIHPSQVDPANEQFAPSAAAVEDAQGLIEAWDAGSGGVVTYKNKLVENLHVESARRTLTMHEAITALQG</sequence>
<dbReference type="Pfam" id="PF03328">
    <property type="entry name" value="HpcH_HpaI"/>
    <property type="match status" value="1"/>
</dbReference>
<dbReference type="Proteomes" id="UP000656804">
    <property type="component" value="Unassembled WGS sequence"/>
</dbReference>
<comment type="caution">
    <text evidence="7">The sequence shown here is derived from an EMBL/GenBank/DDBJ whole genome shotgun (WGS) entry which is preliminary data.</text>
</comment>
<evidence type="ECO:0000256" key="3">
    <source>
        <dbReference type="ARBA" id="ARBA00022842"/>
    </source>
</evidence>
<gene>
    <name evidence="7" type="ORF">ISG29_06220</name>
</gene>
<comment type="cofactor">
    <cofactor evidence="1">
        <name>Mg(2+)</name>
        <dbReference type="ChEBI" id="CHEBI:18420"/>
    </cofactor>
</comment>
<evidence type="ECO:0000256" key="4">
    <source>
        <dbReference type="PIRSR" id="PIRSR015582-1"/>
    </source>
</evidence>
<keyword evidence="7" id="KW-0456">Lyase</keyword>
<dbReference type="AlphaFoldDB" id="A0A930V056"/>
<evidence type="ECO:0000313" key="8">
    <source>
        <dbReference type="Proteomes" id="UP000656804"/>
    </source>
</evidence>
<feature type="binding site" evidence="4">
    <location>
        <position position="131"/>
    </location>
    <ligand>
        <name>substrate</name>
    </ligand>
</feature>
<evidence type="ECO:0000256" key="5">
    <source>
        <dbReference type="PIRSR" id="PIRSR015582-2"/>
    </source>
</evidence>